<dbReference type="AlphaFoldDB" id="A0A9W9VGK0"/>
<gene>
    <name evidence="9" type="ORF">N7496_003811</name>
</gene>
<dbReference type="GeneID" id="81435919"/>
<feature type="compositionally biased region" description="Polar residues" evidence="6">
    <location>
        <begin position="166"/>
        <end position="180"/>
    </location>
</feature>
<keyword evidence="7" id="KW-1133">Transmembrane helix</keyword>
<keyword evidence="10" id="KW-1185">Reference proteome</keyword>
<accession>A0A9W9VGK0</accession>
<dbReference type="InterPro" id="IPR036864">
    <property type="entry name" value="Zn2-C6_fun-type_DNA-bd_sf"/>
</dbReference>
<feature type="domain" description="Xylanolytic transcriptional activator regulatory" evidence="8">
    <location>
        <begin position="410"/>
        <end position="483"/>
    </location>
</feature>
<feature type="compositionally biased region" description="Polar residues" evidence="6">
    <location>
        <begin position="746"/>
        <end position="766"/>
    </location>
</feature>
<dbReference type="PANTHER" id="PTHR46910">
    <property type="entry name" value="TRANSCRIPTION FACTOR PDR1"/>
    <property type="match status" value="1"/>
</dbReference>
<dbReference type="GO" id="GO:0000981">
    <property type="term" value="F:DNA-binding transcription factor activity, RNA polymerase II-specific"/>
    <property type="evidence" value="ECO:0007669"/>
    <property type="project" value="InterPro"/>
</dbReference>
<keyword evidence="3" id="KW-0238">DNA-binding</keyword>
<dbReference type="RefSeq" id="XP_056558954.1">
    <property type="nucleotide sequence ID" value="XM_056696742.1"/>
</dbReference>
<dbReference type="Proteomes" id="UP001147782">
    <property type="component" value="Unassembled WGS sequence"/>
</dbReference>
<feature type="region of interest" description="Disordered" evidence="6">
    <location>
        <begin position="1"/>
        <end position="69"/>
    </location>
</feature>
<keyword evidence="7" id="KW-0812">Transmembrane</keyword>
<evidence type="ECO:0000256" key="4">
    <source>
        <dbReference type="ARBA" id="ARBA00023163"/>
    </source>
</evidence>
<feature type="region of interest" description="Disordered" evidence="6">
    <location>
        <begin position="166"/>
        <end position="189"/>
    </location>
</feature>
<evidence type="ECO:0000256" key="2">
    <source>
        <dbReference type="ARBA" id="ARBA00023015"/>
    </source>
</evidence>
<dbReference type="GO" id="GO:0006351">
    <property type="term" value="P:DNA-templated transcription"/>
    <property type="evidence" value="ECO:0007669"/>
    <property type="project" value="InterPro"/>
</dbReference>
<organism evidence="9 10">
    <name type="scientific">Penicillium cataractarum</name>
    <dbReference type="NCBI Taxonomy" id="2100454"/>
    <lineage>
        <taxon>Eukaryota</taxon>
        <taxon>Fungi</taxon>
        <taxon>Dikarya</taxon>
        <taxon>Ascomycota</taxon>
        <taxon>Pezizomycotina</taxon>
        <taxon>Eurotiomycetes</taxon>
        <taxon>Eurotiomycetidae</taxon>
        <taxon>Eurotiales</taxon>
        <taxon>Aspergillaceae</taxon>
        <taxon>Penicillium</taxon>
    </lineage>
</organism>
<dbReference type="GO" id="GO:0003677">
    <property type="term" value="F:DNA binding"/>
    <property type="evidence" value="ECO:0007669"/>
    <property type="project" value="UniProtKB-KW"/>
</dbReference>
<dbReference type="GO" id="GO:0008270">
    <property type="term" value="F:zinc ion binding"/>
    <property type="evidence" value="ECO:0007669"/>
    <property type="project" value="InterPro"/>
</dbReference>
<dbReference type="SMART" id="SM00906">
    <property type="entry name" value="Fungal_trans"/>
    <property type="match status" value="1"/>
</dbReference>
<protein>
    <recommendedName>
        <fullName evidence="8">Xylanolytic transcriptional activator regulatory domain-containing protein</fullName>
    </recommendedName>
</protein>
<reference evidence="9" key="1">
    <citation type="submission" date="2022-11" db="EMBL/GenBank/DDBJ databases">
        <authorList>
            <person name="Petersen C."/>
        </authorList>
    </citation>
    <scope>NUCLEOTIDE SEQUENCE</scope>
    <source>
        <strain evidence="9">IBT 29864</strain>
    </source>
</reference>
<evidence type="ECO:0000256" key="6">
    <source>
        <dbReference type="SAM" id="MobiDB-lite"/>
    </source>
</evidence>
<dbReference type="CDD" id="cd12148">
    <property type="entry name" value="fungal_TF_MHR"/>
    <property type="match status" value="1"/>
</dbReference>
<evidence type="ECO:0000313" key="9">
    <source>
        <dbReference type="EMBL" id="KAJ5381383.1"/>
    </source>
</evidence>
<proteinExistence type="predicted"/>
<dbReference type="Pfam" id="PF04082">
    <property type="entry name" value="Fungal_trans"/>
    <property type="match status" value="1"/>
</dbReference>
<keyword evidence="2" id="KW-0805">Transcription regulation</keyword>
<evidence type="ECO:0000256" key="7">
    <source>
        <dbReference type="SAM" id="Phobius"/>
    </source>
</evidence>
<reference evidence="9" key="2">
    <citation type="journal article" date="2023" name="IMA Fungus">
        <title>Comparative genomic study of the Penicillium genus elucidates a diverse pangenome and 15 lateral gene transfer events.</title>
        <authorList>
            <person name="Petersen C."/>
            <person name="Sorensen T."/>
            <person name="Nielsen M.R."/>
            <person name="Sondergaard T.E."/>
            <person name="Sorensen J.L."/>
            <person name="Fitzpatrick D.A."/>
            <person name="Frisvad J.C."/>
            <person name="Nielsen K.L."/>
        </authorList>
    </citation>
    <scope>NUCLEOTIDE SEQUENCE</scope>
    <source>
        <strain evidence="9">IBT 29864</strain>
    </source>
</reference>
<evidence type="ECO:0000256" key="1">
    <source>
        <dbReference type="ARBA" id="ARBA00022723"/>
    </source>
</evidence>
<comment type="caution">
    <text evidence="9">The sequence shown here is derived from an EMBL/GenBank/DDBJ whole genome shotgun (WGS) entry which is preliminary data.</text>
</comment>
<evidence type="ECO:0000256" key="5">
    <source>
        <dbReference type="ARBA" id="ARBA00023242"/>
    </source>
</evidence>
<keyword evidence="7" id="KW-0472">Membrane</keyword>
<dbReference type="EMBL" id="JAPZBS010000002">
    <property type="protein sequence ID" value="KAJ5381383.1"/>
    <property type="molecule type" value="Genomic_DNA"/>
</dbReference>
<dbReference type="InterPro" id="IPR050987">
    <property type="entry name" value="AtrR-like"/>
</dbReference>
<sequence length="802" mass="88702">MTPEPRDLFSLPTPTFQQAAPVPSTLSIVDPRGSSNLDGQKYIRSKWPESHPAMEPEGSDREERETPSALTRRAIRCDKRVPCSNCRSSNITCRSTGEGQRPAEPRRRVLISSQYEKKIDLIEERLGGVEETLQRLGGIEQALRELLISSRQQGVAHTSKFSASSLSSPVTLARTQSSASKQDHEDLKAPGYTSNLAIEQHDSGSAYEGNSSLAAHSAYAKEFLESAVSHSTPEMFSSPKISEALSSLKQIVEMQSKQRDAGTQRGQLSSRLGARCDIRDLEMPPLPVVLSVLKKAKENPPASFGGYIPFFTVDYFISRCQEVYFATEDYSDATFIIANFGLYGIFVEFGFCEKEPATRDEYQRYVQVCKDNLEAALANLNILMPVTMDSVVALAVGAIHGIEISKPSVSWTLASTAIQMCQTLGYNRRSSMEHDPPEVQHRKQDIFWSVYTIINLMSLRLGRASVVQACDVDIPSPFECFPNMGVWSMVCSLWARQAVIQNDIYTNLYSPAALNQPESERVVHARRLAVEMRRDVLDPFDRILTADLNMSEVDVIYLRSDGVSRLAILTLIYRAIPVEPGSPSTFIPECIETARAALELHQVCIASLKEASENLRCSYMHWAIFLSPFVPFIVIFCHVITTSDTKDLARLEDFVASLRPLCRFSQSIDRLHNLCSVLSTVARLYVEAKSRKQAGEDQNMASVGQEFDAYLSALGLAPGNAVANNPWGAFQPDGSSMATGAADPSLQASGYGNPSMPAQGQPQGQDMSMVEMSQAAQLGNWFSGNQYMMGLLEEDMFQFNPT</sequence>
<keyword evidence="4" id="KW-0804">Transcription</keyword>
<dbReference type="PANTHER" id="PTHR46910:SF5">
    <property type="entry name" value="ZN(II)2CYS6 TRANSCRIPTION FACTOR (EUROFUNG)"/>
    <property type="match status" value="1"/>
</dbReference>
<keyword evidence="5" id="KW-0539">Nucleus</keyword>
<feature type="region of interest" description="Disordered" evidence="6">
    <location>
        <begin position="734"/>
        <end position="767"/>
    </location>
</feature>
<feature type="compositionally biased region" description="Basic and acidic residues" evidence="6">
    <location>
        <begin position="46"/>
        <end position="66"/>
    </location>
</feature>
<dbReference type="InterPro" id="IPR007219">
    <property type="entry name" value="XnlR_reg_dom"/>
</dbReference>
<evidence type="ECO:0000259" key="8">
    <source>
        <dbReference type="SMART" id="SM00906"/>
    </source>
</evidence>
<dbReference type="OrthoDB" id="103819at2759"/>
<feature type="transmembrane region" description="Helical" evidence="7">
    <location>
        <begin position="619"/>
        <end position="640"/>
    </location>
</feature>
<evidence type="ECO:0000256" key="3">
    <source>
        <dbReference type="ARBA" id="ARBA00023125"/>
    </source>
</evidence>
<dbReference type="InterPro" id="IPR001138">
    <property type="entry name" value="Zn2Cys6_DnaBD"/>
</dbReference>
<keyword evidence="1" id="KW-0479">Metal-binding</keyword>
<dbReference type="Gene3D" id="4.10.240.10">
    <property type="entry name" value="Zn(2)-C6 fungal-type DNA-binding domain"/>
    <property type="match status" value="1"/>
</dbReference>
<evidence type="ECO:0000313" key="10">
    <source>
        <dbReference type="Proteomes" id="UP001147782"/>
    </source>
</evidence>
<name>A0A9W9VGK0_9EURO</name>
<dbReference type="CDD" id="cd00067">
    <property type="entry name" value="GAL4"/>
    <property type="match status" value="1"/>
</dbReference>